<proteinExistence type="predicted"/>
<reference evidence="1 2" key="1">
    <citation type="submission" date="2021-01" db="EMBL/GenBank/DDBJ databases">
        <title>Genome public.</title>
        <authorList>
            <person name="Liu C."/>
            <person name="Sun Q."/>
        </authorList>
    </citation>
    <scope>NUCLEOTIDE SEQUENCE [LARGE SCALE GENOMIC DNA]</scope>
    <source>
        <strain evidence="1 2">YIM B02564</strain>
    </source>
</reference>
<evidence type="ECO:0000313" key="1">
    <source>
        <dbReference type="EMBL" id="MBL4954540.1"/>
    </source>
</evidence>
<accession>A0ABS1TXA8</accession>
<dbReference type="Proteomes" id="UP000623967">
    <property type="component" value="Unassembled WGS sequence"/>
</dbReference>
<protein>
    <submittedName>
        <fullName evidence="1">Uncharacterized protein</fullName>
    </submittedName>
</protein>
<evidence type="ECO:0000313" key="2">
    <source>
        <dbReference type="Proteomes" id="UP000623967"/>
    </source>
</evidence>
<name>A0ABS1TXA8_9BACI</name>
<gene>
    <name evidence="1" type="ORF">JK635_20495</name>
</gene>
<dbReference type="EMBL" id="JAESWB010000351">
    <property type="protein sequence ID" value="MBL4954540.1"/>
    <property type="molecule type" value="Genomic_DNA"/>
</dbReference>
<keyword evidence="2" id="KW-1185">Reference proteome</keyword>
<organism evidence="1 2">
    <name type="scientific">Neobacillus paridis</name>
    <dbReference type="NCBI Taxonomy" id="2803862"/>
    <lineage>
        <taxon>Bacteria</taxon>
        <taxon>Bacillati</taxon>
        <taxon>Bacillota</taxon>
        <taxon>Bacilli</taxon>
        <taxon>Bacillales</taxon>
        <taxon>Bacillaceae</taxon>
        <taxon>Neobacillus</taxon>
    </lineage>
</organism>
<comment type="caution">
    <text evidence="1">The sequence shown here is derived from an EMBL/GenBank/DDBJ whole genome shotgun (WGS) entry which is preliminary data.</text>
</comment>
<sequence>MSVKIEDSWYEFKNTLIPEDAVWNSEKQEIEVPDAASRDLLKLGASVSAGQAISGHLMFISSDVPLSAISNSKPHDFKMNVTDVLGTTFEVAIAPPRPGSIGPARRLNVYASNKAKSGP</sequence>